<keyword evidence="9" id="KW-1185">Reference proteome</keyword>
<evidence type="ECO:0000256" key="6">
    <source>
        <dbReference type="ARBA" id="ARBA00023136"/>
    </source>
</evidence>
<organism evidence="8 9">
    <name type="scientific">Salvia divinorum</name>
    <name type="common">Maria pastora</name>
    <name type="synonym">Diviner's sage</name>
    <dbReference type="NCBI Taxonomy" id="28513"/>
    <lineage>
        <taxon>Eukaryota</taxon>
        <taxon>Viridiplantae</taxon>
        <taxon>Streptophyta</taxon>
        <taxon>Embryophyta</taxon>
        <taxon>Tracheophyta</taxon>
        <taxon>Spermatophyta</taxon>
        <taxon>Magnoliopsida</taxon>
        <taxon>eudicotyledons</taxon>
        <taxon>Gunneridae</taxon>
        <taxon>Pentapetalae</taxon>
        <taxon>asterids</taxon>
        <taxon>lamiids</taxon>
        <taxon>Lamiales</taxon>
        <taxon>Lamiaceae</taxon>
        <taxon>Nepetoideae</taxon>
        <taxon>Mentheae</taxon>
        <taxon>Salviinae</taxon>
        <taxon>Salvia</taxon>
        <taxon>Salvia subgen. Calosphace</taxon>
    </lineage>
</organism>
<evidence type="ECO:0000313" key="9">
    <source>
        <dbReference type="Proteomes" id="UP001567538"/>
    </source>
</evidence>
<proteinExistence type="predicted"/>
<protein>
    <submittedName>
        <fullName evidence="8">Non-specific serine/threonine protein kinase</fullName>
        <ecNumber evidence="8">2.7.11.1</ecNumber>
    </submittedName>
</protein>
<keyword evidence="7" id="KW-0325">Glycoprotein</keyword>
<sequence>MTIVALWCILMNPDNRPSMNQVLQMLEADVERLQIPEVPSSQSTQVAGNEEDRGWLTDAADSVSLLHHNNANSFEITIA</sequence>
<dbReference type="EC" id="2.7.11.1" evidence="8"/>
<keyword evidence="3" id="KW-0812">Transmembrane</keyword>
<evidence type="ECO:0000256" key="2">
    <source>
        <dbReference type="ARBA" id="ARBA00022527"/>
    </source>
</evidence>
<comment type="caution">
    <text evidence="8">The sequence shown here is derived from an EMBL/GenBank/DDBJ whole genome shotgun (WGS) entry which is preliminary data.</text>
</comment>
<dbReference type="InterPro" id="IPR045874">
    <property type="entry name" value="LRK10/LRL21-25-like"/>
</dbReference>
<reference evidence="8 9" key="1">
    <citation type="submission" date="2024-06" db="EMBL/GenBank/DDBJ databases">
        <title>A chromosome level genome sequence of Diviner's sage (Salvia divinorum).</title>
        <authorList>
            <person name="Ford S.A."/>
            <person name="Ro D.-K."/>
            <person name="Ness R.W."/>
            <person name="Phillips M.A."/>
        </authorList>
    </citation>
    <scope>NUCLEOTIDE SEQUENCE [LARGE SCALE GENOMIC DNA]</scope>
    <source>
        <strain evidence="8">SAF-2024a</strain>
        <tissue evidence="8">Leaf</tissue>
    </source>
</reference>
<keyword evidence="5" id="KW-1133">Transmembrane helix</keyword>
<evidence type="ECO:0000256" key="5">
    <source>
        <dbReference type="ARBA" id="ARBA00022989"/>
    </source>
</evidence>
<name>A0ABD1HDJ1_SALDI</name>
<evidence type="ECO:0000313" key="8">
    <source>
        <dbReference type="EMBL" id="KAL1553076.1"/>
    </source>
</evidence>
<keyword evidence="8" id="KW-0808">Transferase</keyword>
<dbReference type="Proteomes" id="UP001567538">
    <property type="component" value="Unassembled WGS sequence"/>
</dbReference>
<dbReference type="AlphaFoldDB" id="A0ABD1HDJ1"/>
<comment type="subcellular location">
    <subcellularLocation>
        <location evidence="1">Membrane</location>
        <topology evidence="1">Single-pass type I membrane protein</topology>
    </subcellularLocation>
</comment>
<accession>A0ABD1HDJ1</accession>
<evidence type="ECO:0000256" key="1">
    <source>
        <dbReference type="ARBA" id="ARBA00004479"/>
    </source>
</evidence>
<evidence type="ECO:0000256" key="3">
    <source>
        <dbReference type="ARBA" id="ARBA00022692"/>
    </source>
</evidence>
<dbReference type="PANTHER" id="PTHR27009">
    <property type="entry name" value="RUST RESISTANCE KINASE LR10-RELATED"/>
    <property type="match status" value="1"/>
</dbReference>
<dbReference type="GO" id="GO:0016020">
    <property type="term" value="C:membrane"/>
    <property type="evidence" value="ECO:0007669"/>
    <property type="project" value="UniProtKB-SubCell"/>
</dbReference>
<evidence type="ECO:0000256" key="7">
    <source>
        <dbReference type="ARBA" id="ARBA00023180"/>
    </source>
</evidence>
<keyword evidence="8" id="KW-0418">Kinase</keyword>
<evidence type="ECO:0000256" key="4">
    <source>
        <dbReference type="ARBA" id="ARBA00022729"/>
    </source>
</evidence>
<keyword evidence="4" id="KW-0732">Signal</keyword>
<keyword evidence="2 8" id="KW-0723">Serine/threonine-protein kinase</keyword>
<gene>
    <name evidence="8" type="ORF">AAHA92_13797</name>
</gene>
<dbReference type="EMBL" id="JBEAFC010000006">
    <property type="protein sequence ID" value="KAL1553076.1"/>
    <property type="molecule type" value="Genomic_DNA"/>
</dbReference>
<keyword evidence="6" id="KW-0472">Membrane</keyword>
<dbReference type="GO" id="GO:0004674">
    <property type="term" value="F:protein serine/threonine kinase activity"/>
    <property type="evidence" value="ECO:0007669"/>
    <property type="project" value="UniProtKB-KW"/>
</dbReference>